<dbReference type="Gene3D" id="2.180.10.10">
    <property type="entry name" value="RHS repeat-associated core"/>
    <property type="match status" value="1"/>
</dbReference>
<proteinExistence type="predicted"/>
<evidence type="ECO:0000313" key="4">
    <source>
        <dbReference type="Proteomes" id="UP000594778"/>
    </source>
</evidence>
<accession>A0A7T2W2H4</accession>
<evidence type="ECO:0000313" key="3">
    <source>
        <dbReference type="EMBL" id="QPS11368.1"/>
    </source>
</evidence>
<dbReference type="InterPro" id="IPR001826">
    <property type="entry name" value="RHS"/>
</dbReference>
<dbReference type="NCBIfam" id="TIGR03696">
    <property type="entry name" value="Rhs_assc_core"/>
    <property type="match status" value="1"/>
</dbReference>
<reference evidence="3 4" key="1">
    <citation type="submission" date="2020-12" db="EMBL/GenBank/DDBJ databases">
        <title>FDA dAtabase for Regulatory Grade micrObial Sequences (FDA-ARGOS): Supporting development and validation of Infectious Disease Dx tests.</title>
        <authorList>
            <person name="Sproer C."/>
            <person name="Gronow S."/>
            <person name="Severitt S."/>
            <person name="Schroder I."/>
            <person name="Tallon L."/>
            <person name="Sadzewicz L."/>
            <person name="Zhao X."/>
            <person name="Boylan J."/>
            <person name="Ott S."/>
            <person name="Bowen H."/>
            <person name="Vavikolanu K."/>
            <person name="Mehta A."/>
            <person name="Aluvathingal J."/>
            <person name="Nadendla S."/>
            <person name="Lowell S."/>
            <person name="Myers T."/>
            <person name="Yan Y."/>
            <person name="Sichtig H."/>
        </authorList>
    </citation>
    <scope>NUCLEOTIDE SEQUENCE [LARGE SCALE GENOMIC DNA]</scope>
    <source>
        <strain evidence="3 4">FDAARGOS_909</strain>
    </source>
</reference>
<protein>
    <submittedName>
        <fullName evidence="3">RHS domain-containing protein</fullName>
    </submittedName>
</protein>
<evidence type="ECO:0000259" key="2">
    <source>
        <dbReference type="Pfam" id="PF03527"/>
    </source>
</evidence>
<dbReference type="InterPro" id="IPR050708">
    <property type="entry name" value="T6SS_VgrG/RHS"/>
</dbReference>
<evidence type="ECO:0000256" key="1">
    <source>
        <dbReference type="SAM" id="MobiDB-lite"/>
    </source>
</evidence>
<sequence length="276" mass="30484">MEHQGPAAAAQTAIGPEGRGAAGSTPKALQSQALHVHTDHLGAPRELNNDAYGHIVWAASYKAWGATASIDYPTVLQTVRMGNTLTQHWVEQDQDGGPGQHLRFQGQYFDVETGLHYNRFRYYDPDVGRFVSQDPIGLFGGVNLYQFAPNPIEWIAPLGLRCDSPAQKLARKLRAVEGAQDKAVRVRNLPDGRVRYYEKEALAAKLGPTRGRSHVTEWNPNTGQVRVWEETYDHMGKVNRVHPKMNNGEILELPHYPPTKADIDSGKATAAGRATC</sequence>
<name>A0A7T2W2H4_DELAC</name>
<dbReference type="Pfam" id="PF03527">
    <property type="entry name" value="RHS"/>
    <property type="match status" value="1"/>
</dbReference>
<dbReference type="EMBL" id="CP065668">
    <property type="protein sequence ID" value="QPS11368.1"/>
    <property type="molecule type" value="Genomic_DNA"/>
</dbReference>
<feature type="region of interest" description="Disordered" evidence="1">
    <location>
        <begin position="1"/>
        <end position="30"/>
    </location>
</feature>
<organism evidence="3 4">
    <name type="scientific">Delftia acidovorans</name>
    <name type="common">Pseudomonas acidovorans</name>
    <name type="synonym">Comamonas acidovorans</name>
    <dbReference type="NCBI Taxonomy" id="80866"/>
    <lineage>
        <taxon>Bacteria</taxon>
        <taxon>Pseudomonadati</taxon>
        <taxon>Pseudomonadota</taxon>
        <taxon>Betaproteobacteria</taxon>
        <taxon>Burkholderiales</taxon>
        <taxon>Comamonadaceae</taxon>
        <taxon>Delftia</taxon>
    </lineage>
</organism>
<gene>
    <name evidence="3" type="ORF">I6G66_00930</name>
</gene>
<dbReference type="PANTHER" id="PTHR32305">
    <property type="match status" value="1"/>
</dbReference>
<dbReference type="InterPro" id="IPR022385">
    <property type="entry name" value="Rhs_assc_core"/>
</dbReference>
<dbReference type="AlphaFoldDB" id="A0A7T2W2H4"/>
<feature type="domain" description="RHS protein conserved region" evidence="2">
    <location>
        <begin position="35"/>
        <end position="68"/>
    </location>
</feature>
<dbReference type="PANTHER" id="PTHR32305:SF15">
    <property type="entry name" value="PROTEIN RHSA-RELATED"/>
    <property type="match status" value="1"/>
</dbReference>
<dbReference type="Proteomes" id="UP000594778">
    <property type="component" value="Chromosome"/>
</dbReference>